<dbReference type="InterPro" id="IPR005828">
    <property type="entry name" value="MFS_sugar_transport-like"/>
</dbReference>
<accession>A0A448YI29</accession>
<protein>
    <submittedName>
        <fullName evidence="10">DEKNAAC101463</fullName>
    </submittedName>
</protein>
<keyword evidence="3" id="KW-0813">Transport</keyword>
<dbReference type="STRING" id="13370.A0A448YI29"/>
<dbReference type="EMBL" id="CAACVR010000005">
    <property type="protein sequence ID" value="VEU20605.1"/>
    <property type="molecule type" value="Genomic_DNA"/>
</dbReference>
<organism evidence="10 11">
    <name type="scientific">Brettanomyces naardenensis</name>
    <name type="common">Yeast</name>
    <dbReference type="NCBI Taxonomy" id="13370"/>
    <lineage>
        <taxon>Eukaryota</taxon>
        <taxon>Fungi</taxon>
        <taxon>Dikarya</taxon>
        <taxon>Ascomycota</taxon>
        <taxon>Saccharomycotina</taxon>
        <taxon>Pichiomycetes</taxon>
        <taxon>Pichiales</taxon>
        <taxon>Pichiaceae</taxon>
        <taxon>Brettanomyces</taxon>
    </lineage>
</organism>
<feature type="region of interest" description="Disordered" evidence="7">
    <location>
        <begin position="331"/>
        <end position="365"/>
    </location>
</feature>
<evidence type="ECO:0000256" key="5">
    <source>
        <dbReference type="ARBA" id="ARBA00022989"/>
    </source>
</evidence>
<comment type="subcellular location">
    <subcellularLocation>
        <location evidence="1">Membrane</location>
        <topology evidence="1">Multi-pass membrane protein</topology>
    </subcellularLocation>
</comment>
<dbReference type="InterPro" id="IPR020846">
    <property type="entry name" value="MFS_dom"/>
</dbReference>
<feature type="transmembrane region" description="Helical" evidence="8">
    <location>
        <begin position="288"/>
        <end position="309"/>
    </location>
</feature>
<keyword evidence="5 8" id="KW-1133">Transmembrane helix</keyword>
<evidence type="ECO:0000256" key="2">
    <source>
        <dbReference type="ARBA" id="ARBA00010992"/>
    </source>
</evidence>
<dbReference type="InterPro" id="IPR050360">
    <property type="entry name" value="MFS_Sugar_Transporters"/>
</dbReference>
<sequence>MSEIASADTRGLLGSAQFTGNVLGYSTSIWIDYGCSYIKNDYSFRIPLLLQVVFGLVLFIGSFALVESPRWLLEHDHDAEGLAVLGDLYSNGETHGEVALETYRSIKESVMIGRLEGELNFIQAIRRYPKRIFIGCSAQMFAQFNGINVISYYAPLVFEEAGWFGRDAILMTGYNSVLYLLSTLIPWKLSESWGRKPLLITGGCIMGFALIMVSVCTKMKASGLVVVAVMIFNSSFGTSWGPIGWLIGPEVLPNKARASGAALATATNWLCNFIVGELAPVLLEMISWRLYLIHSVSCFVSVVVVMKVYPETKGLALEDMDSVFEDRSCISSDVESRRGRKLGREEEESIISRTSGANERTGLRE</sequence>
<dbReference type="InterPro" id="IPR036259">
    <property type="entry name" value="MFS_trans_sf"/>
</dbReference>
<dbReference type="AlphaFoldDB" id="A0A448YI29"/>
<evidence type="ECO:0000256" key="8">
    <source>
        <dbReference type="SAM" id="Phobius"/>
    </source>
</evidence>
<evidence type="ECO:0000256" key="7">
    <source>
        <dbReference type="SAM" id="MobiDB-lite"/>
    </source>
</evidence>
<keyword evidence="11" id="KW-1185">Reference proteome</keyword>
<evidence type="ECO:0000256" key="6">
    <source>
        <dbReference type="ARBA" id="ARBA00023136"/>
    </source>
</evidence>
<dbReference type="PROSITE" id="PS50850">
    <property type="entry name" value="MFS"/>
    <property type="match status" value="1"/>
</dbReference>
<dbReference type="GO" id="GO:0016020">
    <property type="term" value="C:membrane"/>
    <property type="evidence" value="ECO:0007669"/>
    <property type="project" value="UniProtKB-SubCell"/>
</dbReference>
<evidence type="ECO:0000256" key="4">
    <source>
        <dbReference type="ARBA" id="ARBA00022692"/>
    </source>
</evidence>
<keyword evidence="4 8" id="KW-0812">Transmembrane</keyword>
<feature type="transmembrane region" description="Helical" evidence="8">
    <location>
        <begin position="197"/>
        <end position="215"/>
    </location>
</feature>
<keyword evidence="6 8" id="KW-0472">Membrane</keyword>
<evidence type="ECO:0000256" key="3">
    <source>
        <dbReference type="ARBA" id="ARBA00022448"/>
    </source>
</evidence>
<feature type="transmembrane region" description="Helical" evidence="8">
    <location>
        <begin position="132"/>
        <end position="156"/>
    </location>
</feature>
<dbReference type="PANTHER" id="PTHR48022">
    <property type="entry name" value="PLASTIDIC GLUCOSE TRANSPORTER 4"/>
    <property type="match status" value="1"/>
</dbReference>
<feature type="transmembrane region" description="Helical" evidence="8">
    <location>
        <begin position="260"/>
        <end position="282"/>
    </location>
</feature>
<dbReference type="SUPFAM" id="SSF103473">
    <property type="entry name" value="MFS general substrate transporter"/>
    <property type="match status" value="1"/>
</dbReference>
<comment type="similarity">
    <text evidence="2">Belongs to the major facilitator superfamily. Sugar transporter (TC 2.A.1.1) family.</text>
</comment>
<proteinExistence type="inferred from homology"/>
<dbReference type="OrthoDB" id="648285at2759"/>
<dbReference type="GO" id="GO:0005351">
    <property type="term" value="F:carbohydrate:proton symporter activity"/>
    <property type="evidence" value="ECO:0007669"/>
    <property type="project" value="TreeGrafter"/>
</dbReference>
<feature type="transmembrane region" description="Helical" evidence="8">
    <location>
        <begin position="221"/>
        <end position="248"/>
    </location>
</feature>
<feature type="transmembrane region" description="Helical" evidence="8">
    <location>
        <begin position="46"/>
        <end position="66"/>
    </location>
</feature>
<evidence type="ECO:0000259" key="9">
    <source>
        <dbReference type="PROSITE" id="PS50850"/>
    </source>
</evidence>
<dbReference type="Gene3D" id="1.20.1250.20">
    <property type="entry name" value="MFS general substrate transporter like domains"/>
    <property type="match status" value="1"/>
</dbReference>
<dbReference type="Proteomes" id="UP000290900">
    <property type="component" value="Unassembled WGS sequence"/>
</dbReference>
<reference evidence="10 11" key="1">
    <citation type="submission" date="2018-12" db="EMBL/GenBank/DDBJ databases">
        <authorList>
            <person name="Tiukova I."/>
            <person name="Dainat J."/>
        </authorList>
    </citation>
    <scope>NUCLEOTIDE SEQUENCE [LARGE SCALE GENOMIC DNA]</scope>
</reference>
<evidence type="ECO:0000256" key="1">
    <source>
        <dbReference type="ARBA" id="ARBA00004141"/>
    </source>
</evidence>
<gene>
    <name evidence="10" type="ORF">BRENAR_LOCUS1340</name>
</gene>
<name>A0A448YI29_BRENA</name>
<feature type="domain" description="Major facilitator superfamily (MFS) profile" evidence="9">
    <location>
        <begin position="1"/>
        <end position="313"/>
    </location>
</feature>
<dbReference type="Pfam" id="PF00083">
    <property type="entry name" value="Sugar_tr"/>
    <property type="match status" value="1"/>
</dbReference>
<evidence type="ECO:0000313" key="11">
    <source>
        <dbReference type="Proteomes" id="UP000290900"/>
    </source>
</evidence>
<dbReference type="PANTHER" id="PTHR48022:SF73">
    <property type="entry name" value="METABOLITE TRANSPORT PROTEIN YDL199C-RELATED"/>
    <property type="match status" value="1"/>
</dbReference>
<dbReference type="InParanoid" id="A0A448YI29"/>
<evidence type="ECO:0000313" key="10">
    <source>
        <dbReference type="EMBL" id="VEU20605.1"/>
    </source>
</evidence>